<dbReference type="PANTHER" id="PTHR44145:SF3">
    <property type="entry name" value="DNAJ HOMOLOG SUBFAMILY A MEMBER 3, MITOCHONDRIAL"/>
    <property type="match status" value="1"/>
</dbReference>
<dbReference type="Pfam" id="PF00226">
    <property type="entry name" value="DnaJ"/>
    <property type="match status" value="1"/>
</dbReference>
<dbReference type="InterPro" id="IPR051938">
    <property type="entry name" value="Apopto_cytoskel_mod"/>
</dbReference>
<dbReference type="RefSeq" id="WP_256615777.1">
    <property type="nucleotide sequence ID" value="NZ_JANIBK010000069.1"/>
</dbReference>
<dbReference type="CDD" id="cd06257">
    <property type="entry name" value="DnaJ"/>
    <property type="match status" value="1"/>
</dbReference>
<sequence>MNSPYQILGVTERASDTEIKQAYLQLVKDNPPDRDQQRFRQIQQAYETIKDDDSRLRYALFHWPGIEFDELLGHAFKQEGVTKPMPADDFLKLLSTISIDKTLAKNFIKPS</sequence>
<dbReference type="SUPFAM" id="SSF46565">
    <property type="entry name" value="Chaperone J-domain"/>
    <property type="match status" value="1"/>
</dbReference>
<dbReference type="PROSITE" id="PS50076">
    <property type="entry name" value="DNAJ_2"/>
    <property type="match status" value="1"/>
</dbReference>
<reference evidence="3 4" key="1">
    <citation type="submission" date="2022-07" db="EMBL/GenBank/DDBJ databases">
        <title>Methylomonas rivi sp. nov., Methylomonas rosea sp. nov., Methylomonas aureus sp. nov. and Methylomonas subterranea sp. nov., four novel methanotrophs isolated from a freshwater creek and the deep terrestrial subsurface.</title>
        <authorList>
            <person name="Abin C."/>
            <person name="Sankaranarayanan K."/>
            <person name="Garner C."/>
            <person name="Sindelar R."/>
            <person name="Kotary K."/>
            <person name="Garner R."/>
            <person name="Barclay S."/>
            <person name="Lawson P."/>
            <person name="Krumholz L."/>
        </authorList>
    </citation>
    <scope>NUCLEOTIDE SEQUENCE [LARGE SCALE GENOMIC DNA]</scope>
    <source>
        <strain evidence="3 4">WSC-6</strain>
    </source>
</reference>
<organism evidence="3 4">
    <name type="scientific">Methylomonas rivi</name>
    <dbReference type="NCBI Taxonomy" id="2952226"/>
    <lineage>
        <taxon>Bacteria</taxon>
        <taxon>Pseudomonadati</taxon>
        <taxon>Pseudomonadota</taxon>
        <taxon>Gammaproteobacteria</taxon>
        <taxon>Methylococcales</taxon>
        <taxon>Methylococcaceae</taxon>
        <taxon>Methylomonas</taxon>
    </lineage>
</organism>
<dbReference type="InterPro" id="IPR001623">
    <property type="entry name" value="DnaJ_domain"/>
</dbReference>
<dbReference type="PANTHER" id="PTHR44145">
    <property type="entry name" value="DNAJ HOMOLOG SUBFAMILY A MEMBER 3, MITOCHONDRIAL"/>
    <property type="match status" value="1"/>
</dbReference>
<dbReference type="Proteomes" id="UP001524586">
    <property type="component" value="Unassembled WGS sequence"/>
</dbReference>
<protein>
    <submittedName>
        <fullName evidence="3">DnaJ domain-containing protein</fullName>
    </submittedName>
</protein>
<dbReference type="PRINTS" id="PR00625">
    <property type="entry name" value="JDOMAIN"/>
</dbReference>
<evidence type="ECO:0000259" key="2">
    <source>
        <dbReference type="PROSITE" id="PS50076"/>
    </source>
</evidence>
<name>A0ABT1U6V0_9GAMM</name>
<dbReference type="SMART" id="SM00271">
    <property type="entry name" value="DnaJ"/>
    <property type="match status" value="1"/>
</dbReference>
<evidence type="ECO:0000256" key="1">
    <source>
        <dbReference type="ARBA" id="ARBA00023186"/>
    </source>
</evidence>
<accession>A0ABT1U6V0</accession>
<proteinExistence type="predicted"/>
<feature type="domain" description="J" evidence="2">
    <location>
        <begin position="3"/>
        <end position="62"/>
    </location>
</feature>
<dbReference type="EMBL" id="JANIBK010000069">
    <property type="protein sequence ID" value="MCQ8129356.1"/>
    <property type="molecule type" value="Genomic_DNA"/>
</dbReference>
<dbReference type="Gene3D" id="1.10.287.110">
    <property type="entry name" value="DnaJ domain"/>
    <property type="match status" value="1"/>
</dbReference>
<comment type="caution">
    <text evidence="3">The sequence shown here is derived from an EMBL/GenBank/DDBJ whole genome shotgun (WGS) entry which is preliminary data.</text>
</comment>
<dbReference type="InterPro" id="IPR036869">
    <property type="entry name" value="J_dom_sf"/>
</dbReference>
<gene>
    <name evidence="3" type="ORF">NP596_12915</name>
</gene>
<keyword evidence="1" id="KW-0143">Chaperone</keyword>
<keyword evidence="4" id="KW-1185">Reference proteome</keyword>
<evidence type="ECO:0000313" key="3">
    <source>
        <dbReference type="EMBL" id="MCQ8129356.1"/>
    </source>
</evidence>
<evidence type="ECO:0000313" key="4">
    <source>
        <dbReference type="Proteomes" id="UP001524586"/>
    </source>
</evidence>